<organism evidence="1 2">
    <name type="scientific">Chitinophaga cymbidii</name>
    <dbReference type="NCBI Taxonomy" id="1096750"/>
    <lineage>
        <taxon>Bacteria</taxon>
        <taxon>Pseudomonadati</taxon>
        <taxon>Bacteroidota</taxon>
        <taxon>Chitinophagia</taxon>
        <taxon>Chitinophagales</taxon>
        <taxon>Chitinophagaceae</taxon>
        <taxon>Chitinophaga</taxon>
    </lineage>
</organism>
<dbReference type="EMBL" id="BKAU01000001">
    <property type="protein sequence ID" value="GEP94623.1"/>
    <property type="molecule type" value="Genomic_DNA"/>
</dbReference>
<name>A0A512RFY1_9BACT</name>
<gene>
    <name evidence="1" type="ORF">CCY01nite_08830</name>
</gene>
<dbReference type="AlphaFoldDB" id="A0A512RFY1"/>
<evidence type="ECO:0000313" key="2">
    <source>
        <dbReference type="Proteomes" id="UP000321436"/>
    </source>
</evidence>
<evidence type="ECO:0000313" key="1">
    <source>
        <dbReference type="EMBL" id="GEP94623.1"/>
    </source>
</evidence>
<comment type="caution">
    <text evidence="1">The sequence shown here is derived from an EMBL/GenBank/DDBJ whole genome shotgun (WGS) entry which is preliminary data.</text>
</comment>
<dbReference type="Proteomes" id="UP000321436">
    <property type="component" value="Unassembled WGS sequence"/>
</dbReference>
<accession>A0A512RFY1</accession>
<keyword evidence="2" id="KW-1185">Reference proteome</keyword>
<reference evidence="1 2" key="1">
    <citation type="submission" date="2019-07" db="EMBL/GenBank/DDBJ databases">
        <title>Whole genome shotgun sequence of Chitinophaga cymbidii NBRC 109752.</title>
        <authorList>
            <person name="Hosoyama A."/>
            <person name="Uohara A."/>
            <person name="Ohji S."/>
            <person name="Ichikawa N."/>
        </authorList>
    </citation>
    <scope>NUCLEOTIDE SEQUENCE [LARGE SCALE GENOMIC DNA]</scope>
    <source>
        <strain evidence="1 2">NBRC 109752</strain>
    </source>
</reference>
<sequence length="235" mass="26085">MLTLSLALVAVTITTKAQTIDEVVGKHIEAMGGADKIQSVKSQATEGTMQIQGMEFPFKTWSVHNKAMRVDFDAMGTTNTQVISTKGGWMFMPVQQQQAPVDSDPEVVKEAASELDLTGDLYDYKAKGHTAELIGKETQDGQEFYKIKLTRKNGTVTDILLDTKTYLVSKRISSKNIQGQEVEITEILSNYKKTADGYVYAATIEQLPMGMKMDFGKYEYNTAIDEKLFEKPAAQ</sequence>
<protein>
    <recommendedName>
        <fullName evidence="3">Outer membrane lipoprotein-sorting protein</fullName>
    </recommendedName>
</protein>
<proteinExistence type="predicted"/>
<dbReference type="Gene3D" id="2.50.20.10">
    <property type="entry name" value="Lipoprotein localisation LolA/LolB/LppX"/>
    <property type="match status" value="1"/>
</dbReference>
<evidence type="ECO:0008006" key="3">
    <source>
        <dbReference type="Google" id="ProtNLM"/>
    </source>
</evidence>